<keyword evidence="2" id="KW-1185">Reference proteome</keyword>
<dbReference type="EMBL" id="FOVO01000001">
    <property type="protein sequence ID" value="SFN35304.1"/>
    <property type="molecule type" value="Genomic_DNA"/>
</dbReference>
<dbReference type="AlphaFoldDB" id="A0A1I4YB76"/>
<reference evidence="2" key="1">
    <citation type="submission" date="2016-10" db="EMBL/GenBank/DDBJ databases">
        <authorList>
            <person name="Varghese N."/>
            <person name="Submissions S."/>
        </authorList>
    </citation>
    <scope>NUCLEOTIDE SEQUENCE [LARGE SCALE GENOMIC DNA]</scope>
    <source>
        <strain evidence="2">DSM 16522</strain>
    </source>
</reference>
<protein>
    <submittedName>
        <fullName evidence="1">Uncharacterized protein</fullName>
    </submittedName>
</protein>
<evidence type="ECO:0000313" key="2">
    <source>
        <dbReference type="Proteomes" id="UP000199011"/>
    </source>
</evidence>
<sequence length="47" mass="5499">MNKFKVALSKVEFHVVNRLLYSQETSVEARIYSHEISSCLEVVSLKW</sequence>
<dbReference type="Proteomes" id="UP000199011">
    <property type="component" value="Unassembled WGS sequence"/>
</dbReference>
<name>A0A1I4YB76_9GAMM</name>
<gene>
    <name evidence="1" type="ORF">SAMN05421579_101137</name>
</gene>
<dbReference type="STRING" id="53341.SAMN05421579_101137"/>
<evidence type="ECO:0000313" key="1">
    <source>
        <dbReference type="EMBL" id="SFN35304.1"/>
    </source>
</evidence>
<proteinExistence type="predicted"/>
<accession>A0A1I4YB76</accession>
<organism evidence="1 2">
    <name type="scientific">Xenorhabdus japonica</name>
    <dbReference type="NCBI Taxonomy" id="53341"/>
    <lineage>
        <taxon>Bacteria</taxon>
        <taxon>Pseudomonadati</taxon>
        <taxon>Pseudomonadota</taxon>
        <taxon>Gammaproteobacteria</taxon>
        <taxon>Enterobacterales</taxon>
        <taxon>Morganellaceae</taxon>
        <taxon>Xenorhabdus</taxon>
    </lineage>
</organism>